<gene>
    <name evidence="10" type="primary">trpS2</name>
    <name evidence="10" type="ORF">Dalu01_01771</name>
</gene>
<sequence>MTKPRILTGDRPTGPLHIGHYVGSLRNRVALQYDYDTYILIADVQALTDNFENPRKVRDNVLEVALDYLAVGLDPAETTFVIQSQVPEIAELTVFYLNLVTVSHLRQNPTVKTEIAQKGYGEAVPAGFFVYPVSQAADITAFGANLVPVGEDQLPMIEQTREIVRRFNHLYAPVLVEPQALVGEVARLPGLDGQAKMGKSLGNAIFLSDSEGEVARKVRGMYTDPNHLRVEDPGQVEGNPVFAYLDAFDPDKARVQALKDHYRRGGLGDVKVKRHLLEVLEATLAPIRARRAEFARDMAGVEAVVREGTERGREVAAGTMRAVRAAMHLDYFSTPLSPSPHPRRTHVS</sequence>
<evidence type="ECO:0000256" key="6">
    <source>
        <dbReference type="ARBA" id="ARBA00022917"/>
    </source>
</evidence>
<comment type="similarity">
    <text evidence="1 9">Belongs to the class-I aminoacyl-tRNA synthetase family.</text>
</comment>
<protein>
    <recommendedName>
        <fullName evidence="2 8">Tryptophan--tRNA ligase</fullName>
        <ecNumber evidence="2 8">6.1.1.2</ecNumber>
    </recommendedName>
</protein>
<dbReference type="PRINTS" id="PR01039">
    <property type="entry name" value="TRNASYNTHTRP"/>
</dbReference>
<keyword evidence="6 9" id="KW-0648">Protein biosynthesis</keyword>
<dbReference type="PANTHER" id="PTHR43766:SF1">
    <property type="entry name" value="TRYPTOPHAN--TRNA LIGASE, MITOCHONDRIAL"/>
    <property type="match status" value="1"/>
</dbReference>
<keyword evidence="3 9" id="KW-0436">Ligase</keyword>
<comment type="caution">
    <text evidence="10">The sequence shown here is derived from an EMBL/GenBank/DDBJ whole genome shotgun (WGS) entry which is preliminary data.</text>
</comment>
<proteinExistence type="inferred from homology"/>
<evidence type="ECO:0000256" key="1">
    <source>
        <dbReference type="ARBA" id="ARBA00005594"/>
    </source>
</evidence>
<organism evidence="10 11">
    <name type="scientific">Deinococcus aluminii</name>
    <dbReference type="NCBI Taxonomy" id="1656885"/>
    <lineage>
        <taxon>Bacteria</taxon>
        <taxon>Thermotogati</taxon>
        <taxon>Deinococcota</taxon>
        <taxon>Deinococci</taxon>
        <taxon>Deinococcales</taxon>
        <taxon>Deinococcaceae</taxon>
        <taxon>Deinococcus</taxon>
    </lineage>
</organism>
<keyword evidence="5 9" id="KW-0067">ATP-binding</keyword>
<accession>A0ABP9XDC4</accession>
<dbReference type="InterPro" id="IPR002305">
    <property type="entry name" value="aa-tRNA-synth_Ic"/>
</dbReference>
<keyword evidence="7 9" id="KW-0030">Aminoacyl-tRNA synthetase</keyword>
<evidence type="ECO:0000313" key="11">
    <source>
        <dbReference type="Proteomes" id="UP001404956"/>
    </source>
</evidence>
<dbReference type="Pfam" id="PF00579">
    <property type="entry name" value="tRNA-synt_1b"/>
    <property type="match status" value="1"/>
</dbReference>
<dbReference type="RefSeq" id="WP_345453466.1">
    <property type="nucleotide sequence ID" value="NZ_BAABRV010000003.1"/>
</dbReference>
<keyword evidence="11" id="KW-1185">Reference proteome</keyword>
<dbReference type="PROSITE" id="PS00178">
    <property type="entry name" value="AA_TRNA_LIGASE_I"/>
    <property type="match status" value="1"/>
</dbReference>
<dbReference type="EMBL" id="BAABRV010000003">
    <property type="protein sequence ID" value="GAA5533371.1"/>
    <property type="molecule type" value="Genomic_DNA"/>
</dbReference>
<reference evidence="10 11" key="1">
    <citation type="submission" date="2024-02" db="EMBL/GenBank/DDBJ databases">
        <title>Deinococcus aluminii NBRC 112889.</title>
        <authorList>
            <person name="Ichikawa N."/>
            <person name="Katano-Makiyama Y."/>
            <person name="Hidaka K."/>
        </authorList>
    </citation>
    <scope>NUCLEOTIDE SEQUENCE [LARGE SCALE GENOMIC DNA]</scope>
    <source>
        <strain evidence="10 11">NBRC 112889</strain>
    </source>
</reference>
<evidence type="ECO:0000256" key="2">
    <source>
        <dbReference type="ARBA" id="ARBA00013161"/>
    </source>
</evidence>
<dbReference type="PANTHER" id="PTHR43766">
    <property type="entry name" value="TRYPTOPHAN--TRNA LIGASE, MITOCHONDRIAL"/>
    <property type="match status" value="1"/>
</dbReference>
<evidence type="ECO:0000256" key="7">
    <source>
        <dbReference type="ARBA" id="ARBA00023146"/>
    </source>
</evidence>
<dbReference type="Gene3D" id="1.10.240.10">
    <property type="entry name" value="Tyrosyl-Transfer RNA Synthetase"/>
    <property type="match status" value="1"/>
</dbReference>
<dbReference type="GO" id="GO:0016874">
    <property type="term" value="F:ligase activity"/>
    <property type="evidence" value="ECO:0007669"/>
    <property type="project" value="UniProtKB-KW"/>
</dbReference>
<dbReference type="InterPro" id="IPR050203">
    <property type="entry name" value="Trp-tRNA_synthetase"/>
</dbReference>
<dbReference type="InterPro" id="IPR002306">
    <property type="entry name" value="Trp-tRNA-ligase"/>
</dbReference>
<dbReference type="InterPro" id="IPR014729">
    <property type="entry name" value="Rossmann-like_a/b/a_fold"/>
</dbReference>
<evidence type="ECO:0000256" key="5">
    <source>
        <dbReference type="ARBA" id="ARBA00022840"/>
    </source>
</evidence>
<evidence type="ECO:0000313" key="10">
    <source>
        <dbReference type="EMBL" id="GAA5533371.1"/>
    </source>
</evidence>
<dbReference type="EC" id="6.1.1.2" evidence="2 8"/>
<evidence type="ECO:0000256" key="3">
    <source>
        <dbReference type="ARBA" id="ARBA00022598"/>
    </source>
</evidence>
<evidence type="ECO:0000256" key="8">
    <source>
        <dbReference type="NCBIfam" id="TIGR00233"/>
    </source>
</evidence>
<dbReference type="CDD" id="cd00806">
    <property type="entry name" value="TrpRS_core"/>
    <property type="match status" value="1"/>
</dbReference>
<dbReference type="SUPFAM" id="SSF52374">
    <property type="entry name" value="Nucleotidylyl transferase"/>
    <property type="match status" value="1"/>
</dbReference>
<dbReference type="NCBIfam" id="TIGR00233">
    <property type="entry name" value="trpS"/>
    <property type="match status" value="1"/>
</dbReference>
<name>A0ABP9XDC4_9DEIO</name>
<evidence type="ECO:0000256" key="4">
    <source>
        <dbReference type="ARBA" id="ARBA00022741"/>
    </source>
</evidence>
<dbReference type="Gene3D" id="3.40.50.620">
    <property type="entry name" value="HUPs"/>
    <property type="match status" value="1"/>
</dbReference>
<dbReference type="InterPro" id="IPR001412">
    <property type="entry name" value="aa-tRNA-synth_I_CS"/>
</dbReference>
<dbReference type="Proteomes" id="UP001404956">
    <property type="component" value="Unassembled WGS sequence"/>
</dbReference>
<evidence type="ECO:0000256" key="9">
    <source>
        <dbReference type="RuleBase" id="RU363036"/>
    </source>
</evidence>
<keyword evidence="4 9" id="KW-0547">Nucleotide-binding</keyword>